<dbReference type="CDD" id="cd00009">
    <property type="entry name" value="AAA"/>
    <property type="match status" value="1"/>
</dbReference>
<dbReference type="InterPro" id="IPR003593">
    <property type="entry name" value="AAA+_ATPase"/>
</dbReference>
<dbReference type="EMBL" id="CP003984">
    <property type="protein sequence ID" value="AII86369.1"/>
    <property type="molecule type" value="Genomic_DNA"/>
</dbReference>
<keyword evidence="7" id="KW-0805">Transcription regulation</keyword>
<dbReference type="SUPFAM" id="SSF52540">
    <property type="entry name" value="P-loop containing nucleoside triphosphate hydrolases"/>
    <property type="match status" value="1"/>
</dbReference>
<evidence type="ECO:0000256" key="7">
    <source>
        <dbReference type="ARBA" id="ARBA00023015"/>
    </source>
</evidence>
<dbReference type="GO" id="GO:0043565">
    <property type="term" value="F:sequence-specific DNA binding"/>
    <property type="evidence" value="ECO:0007669"/>
    <property type="project" value="InterPro"/>
</dbReference>
<comment type="subunit">
    <text evidence="2">Interacts with sigma-54.</text>
</comment>
<evidence type="ECO:0000259" key="11">
    <source>
        <dbReference type="PROSITE" id="PS50045"/>
    </source>
</evidence>
<evidence type="ECO:0000256" key="2">
    <source>
        <dbReference type="ARBA" id="ARBA00011135"/>
    </source>
</evidence>
<evidence type="ECO:0000256" key="9">
    <source>
        <dbReference type="ARBA" id="ARBA00023159"/>
    </source>
</evidence>
<dbReference type="InterPro" id="IPR002078">
    <property type="entry name" value="Sigma_54_int"/>
</dbReference>
<dbReference type="AlphaFoldDB" id="A0AAN0RHK8"/>
<proteinExistence type="predicted"/>
<dbReference type="PANTHER" id="PTHR32071">
    <property type="entry name" value="TRANSCRIPTIONAL REGULATORY PROTEIN"/>
    <property type="match status" value="1"/>
</dbReference>
<dbReference type="Pfam" id="PF02954">
    <property type="entry name" value="HTH_8"/>
    <property type="match status" value="1"/>
</dbReference>
<keyword evidence="4" id="KW-0547">Nucleotide-binding</keyword>
<dbReference type="InterPro" id="IPR027417">
    <property type="entry name" value="P-loop_NTPase"/>
</dbReference>
<dbReference type="PROSITE" id="PS00688">
    <property type="entry name" value="SIGMA54_INTERACT_3"/>
    <property type="match status" value="1"/>
</dbReference>
<evidence type="ECO:0000313" key="12">
    <source>
        <dbReference type="EMBL" id="AII86369.1"/>
    </source>
</evidence>
<dbReference type="Gene3D" id="3.40.50.300">
    <property type="entry name" value="P-loop containing nucleotide triphosphate hydrolases"/>
    <property type="match status" value="1"/>
</dbReference>
<dbReference type="PRINTS" id="PR01590">
    <property type="entry name" value="HTHFIS"/>
</dbReference>
<keyword evidence="10" id="KW-0804">Transcription</keyword>
<reference evidence="12 13" key="1">
    <citation type="journal article" date="2014" name="ISME J.">
        <title>Adaptation of an abundant Roseobacter RCA organism to pelagic systems revealed by genomic and transcriptomic analyses.</title>
        <authorList>
            <person name="Voget S."/>
            <person name="Wemheuer B."/>
            <person name="Brinkhoff T."/>
            <person name="Vollmers J."/>
            <person name="Dietrich S."/>
            <person name="Giebel H.A."/>
            <person name="Beardsley C."/>
            <person name="Sardemann C."/>
            <person name="Bakenhus I."/>
            <person name="Billerbeck S."/>
            <person name="Daniel R."/>
            <person name="Simon M."/>
        </authorList>
    </citation>
    <scope>NUCLEOTIDE SEQUENCE [LARGE SCALE GENOMIC DNA]</scope>
    <source>
        <strain evidence="12 13">RCA23</strain>
    </source>
</reference>
<dbReference type="Gene3D" id="1.10.8.60">
    <property type="match status" value="1"/>
</dbReference>
<evidence type="ECO:0000256" key="8">
    <source>
        <dbReference type="ARBA" id="ARBA00023125"/>
    </source>
</evidence>
<keyword evidence="9" id="KW-0010">Activator</keyword>
<dbReference type="Pfam" id="PF25601">
    <property type="entry name" value="AAA_lid_14"/>
    <property type="match status" value="1"/>
</dbReference>
<dbReference type="InterPro" id="IPR009057">
    <property type="entry name" value="Homeodomain-like_sf"/>
</dbReference>
<dbReference type="Proteomes" id="UP000028680">
    <property type="component" value="Chromosome"/>
</dbReference>
<keyword evidence="8" id="KW-0238">DNA-binding</keyword>
<evidence type="ECO:0000313" key="13">
    <source>
        <dbReference type="Proteomes" id="UP000028680"/>
    </source>
</evidence>
<dbReference type="SMART" id="SM00382">
    <property type="entry name" value="AAA"/>
    <property type="match status" value="1"/>
</dbReference>
<keyword evidence="6" id="KW-0902">Two-component regulatory system</keyword>
<evidence type="ECO:0000256" key="3">
    <source>
        <dbReference type="ARBA" id="ARBA00015308"/>
    </source>
</evidence>
<gene>
    <name evidence="12" type="ORF">RCA23_c08130</name>
</gene>
<keyword evidence="13" id="KW-1185">Reference proteome</keyword>
<dbReference type="InterPro" id="IPR025944">
    <property type="entry name" value="Sigma_54_int_dom_CS"/>
</dbReference>
<dbReference type="PANTHER" id="PTHR32071:SF117">
    <property type="entry name" value="PTS-DEPENDENT DIHYDROXYACETONE KINASE OPERON REGULATORY PROTEIN-RELATED"/>
    <property type="match status" value="1"/>
</dbReference>
<dbReference type="InterPro" id="IPR002197">
    <property type="entry name" value="HTH_Fis"/>
</dbReference>
<dbReference type="KEGG" id="ptp:RCA23_c08130"/>
<evidence type="ECO:0000256" key="1">
    <source>
        <dbReference type="ARBA" id="ARBA00002167"/>
    </source>
</evidence>
<evidence type="ECO:0000256" key="10">
    <source>
        <dbReference type="ARBA" id="ARBA00023163"/>
    </source>
</evidence>
<keyword evidence="5" id="KW-0067">ATP-binding</keyword>
<evidence type="ECO:0000256" key="6">
    <source>
        <dbReference type="ARBA" id="ARBA00023012"/>
    </source>
</evidence>
<dbReference type="FunFam" id="3.40.50.300:FF:000006">
    <property type="entry name" value="DNA-binding transcriptional regulator NtrC"/>
    <property type="match status" value="1"/>
</dbReference>
<comment type="function">
    <text evidence="1">Required for activation of most nif operons, which are directly involved in nitrogen fixation.</text>
</comment>
<dbReference type="Pfam" id="PF00158">
    <property type="entry name" value="Sigma54_activat"/>
    <property type="match status" value="1"/>
</dbReference>
<dbReference type="GO" id="GO:0006355">
    <property type="term" value="P:regulation of DNA-templated transcription"/>
    <property type="evidence" value="ECO:0007669"/>
    <property type="project" value="InterPro"/>
</dbReference>
<accession>A0AAN0RHK8</accession>
<dbReference type="GO" id="GO:0000160">
    <property type="term" value="P:phosphorelay signal transduction system"/>
    <property type="evidence" value="ECO:0007669"/>
    <property type="project" value="UniProtKB-KW"/>
</dbReference>
<protein>
    <recommendedName>
        <fullName evidence="3">Nif-specific regulatory protein</fullName>
    </recommendedName>
</protein>
<name>A0AAN0RHK8_9RHOB</name>
<dbReference type="GO" id="GO:0005524">
    <property type="term" value="F:ATP binding"/>
    <property type="evidence" value="ECO:0007669"/>
    <property type="project" value="UniProtKB-KW"/>
</dbReference>
<evidence type="ECO:0000256" key="4">
    <source>
        <dbReference type="ARBA" id="ARBA00022741"/>
    </source>
</evidence>
<dbReference type="Gene3D" id="1.10.10.60">
    <property type="entry name" value="Homeodomain-like"/>
    <property type="match status" value="1"/>
</dbReference>
<sequence>MNGKNDKLTKLTAHKNDSIIVGSSKPTMDMRHLIEIVASSNGPVLVCGPTGAGKELVAEEIHTHSARSGKLIALNCAAIPGDLIESELFGYEKGAFTGADKQRIGRFEQSHRGTLFLDEIGDMPLALQSKLLRVLENHSIQRVGGKSDVKLDLRIVCATHKNLQDMVEEGTFRADLFYRLNVFPITVPPLKQRGEDVLELLTVLIDKRREQSPGVPLPVFSQNALTALMSYDWPGNVRELRNVVERAFIIFSGAEVSGKHVRENLLTLRVPGVVPEEENNAMWEATRDLPGHATGQVFGSDEAILPQPEDYRNWFEHDDHIDLRRHLRDIEVVLIEAALQETGGMVSAAADRLNIGRTTLIQKMNKLMIAKDIKVSSPSPRHP</sequence>
<evidence type="ECO:0000256" key="5">
    <source>
        <dbReference type="ARBA" id="ARBA00022840"/>
    </source>
</evidence>
<dbReference type="InterPro" id="IPR058031">
    <property type="entry name" value="AAA_lid_NorR"/>
</dbReference>
<organism evidence="12 13">
    <name type="scientific">Planktomarina temperata RCA23</name>
    <dbReference type="NCBI Taxonomy" id="666509"/>
    <lineage>
        <taxon>Bacteria</taxon>
        <taxon>Pseudomonadati</taxon>
        <taxon>Pseudomonadota</taxon>
        <taxon>Alphaproteobacteria</taxon>
        <taxon>Rhodobacterales</taxon>
        <taxon>Paracoccaceae</taxon>
        <taxon>Planktomarina</taxon>
    </lineage>
</organism>
<dbReference type="PROSITE" id="PS50045">
    <property type="entry name" value="SIGMA54_INTERACT_4"/>
    <property type="match status" value="1"/>
</dbReference>
<dbReference type="SUPFAM" id="SSF46689">
    <property type="entry name" value="Homeodomain-like"/>
    <property type="match status" value="1"/>
</dbReference>
<dbReference type="RefSeq" id="WP_052377029.1">
    <property type="nucleotide sequence ID" value="NZ_CP003984.1"/>
</dbReference>
<feature type="domain" description="Sigma-54 factor interaction" evidence="11">
    <location>
        <begin position="20"/>
        <end position="249"/>
    </location>
</feature>